<protein>
    <submittedName>
        <fullName evidence="2">Uncharacterized protein</fullName>
    </submittedName>
</protein>
<accession>A0A5S6QSP7</accession>
<evidence type="ECO:0000313" key="1">
    <source>
        <dbReference type="Proteomes" id="UP000046395"/>
    </source>
</evidence>
<evidence type="ECO:0000313" key="2">
    <source>
        <dbReference type="WBParaSite" id="TMUE_2000010255.1"/>
    </source>
</evidence>
<dbReference type="WBParaSite" id="TMUE_2000010255.1">
    <property type="protein sequence ID" value="TMUE_2000010255.1"/>
    <property type="gene ID" value="WBGene00300903"/>
</dbReference>
<reference evidence="2" key="1">
    <citation type="submission" date="2019-12" db="UniProtKB">
        <authorList>
            <consortium name="WormBaseParasite"/>
        </authorList>
    </citation>
    <scope>IDENTIFICATION</scope>
</reference>
<proteinExistence type="predicted"/>
<dbReference type="Proteomes" id="UP000046395">
    <property type="component" value="Unassembled WGS sequence"/>
</dbReference>
<organism evidence="1 2">
    <name type="scientific">Trichuris muris</name>
    <name type="common">Mouse whipworm</name>
    <dbReference type="NCBI Taxonomy" id="70415"/>
    <lineage>
        <taxon>Eukaryota</taxon>
        <taxon>Metazoa</taxon>
        <taxon>Ecdysozoa</taxon>
        <taxon>Nematoda</taxon>
        <taxon>Enoplea</taxon>
        <taxon>Dorylaimia</taxon>
        <taxon>Trichinellida</taxon>
        <taxon>Trichuridae</taxon>
        <taxon>Trichuris</taxon>
    </lineage>
</organism>
<keyword evidence="1" id="KW-1185">Reference proteome</keyword>
<sequence length="121" mass="13512">MSTASHLEVPVSFILALRRVIARRYSGNGCNFVAAAKTLNEPVVANDCTNVHLWVPLGKVNYRSINSFSFGMWGNTVSDEECKLCYRYYLEEVATSLKDDVYSSTDVVVFEDYVCPLLSAV</sequence>
<dbReference type="AlphaFoldDB" id="A0A5S6QSP7"/>
<name>A0A5S6QSP7_TRIMR</name>